<reference evidence="2" key="1">
    <citation type="submission" date="2024-05" db="EMBL/GenBank/DDBJ databases">
        <title>Planctomycetes of the genus Singulisphaera possess chitinolytic capabilities.</title>
        <authorList>
            <person name="Ivanova A."/>
        </authorList>
    </citation>
    <scope>NUCLEOTIDE SEQUENCE</scope>
    <source>
        <strain evidence="2">Ch08T</strain>
    </source>
</reference>
<evidence type="ECO:0000259" key="1">
    <source>
        <dbReference type="SMART" id="SM00306"/>
    </source>
</evidence>
<dbReference type="SUPFAM" id="SSF48452">
    <property type="entry name" value="TPR-like"/>
    <property type="match status" value="1"/>
</dbReference>
<feature type="domain" description="Hint" evidence="1">
    <location>
        <begin position="549"/>
        <end position="643"/>
    </location>
</feature>
<proteinExistence type="predicted"/>
<dbReference type="Gene3D" id="1.25.40.10">
    <property type="entry name" value="Tetratricopeptide repeat domain"/>
    <property type="match status" value="1"/>
</dbReference>
<dbReference type="EMBL" id="CP155447">
    <property type="protein sequence ID" value="XBH00712.1"/>
    <property type="molecule type" value="Genomic_DNA"/>
</dbReference>
<accession>A0AAU7C5R3</accession>
<protein>
    <submittedName>
        <fullName evidence="2">Polymorphic toxin-type HINT domain-containing protein</fullName>
    </submittedName>
</protein>
<organism evidence="2">
    <name type="scientific">Singulisphaera sp. Ch08</name>
    <dbReference type="NCBI Taxonomy" id="3120278"/>
    <lineage>
        <taxon>Bacteria</taxon>
        <taxon>Pseudomonadati</taxon>
        <taxon>Planctomycetota</taxon>
        <taxon>Planctomycetia</taxon>
        <taxon>Isosphaerales</taxon>
        <taxon>Isosphaeraceae</taxon>
        <taxon>Singulisphaera</taxon>
    </lineage>
</organism>
<dbReference type="Pfam" id="PF07591">
    <property type="entry name" value="PT-HINT"/>
    <property type="match status" value="1"/>
</dbReference>
<name>A0AAU7C5R3_9BACT</name>
<dbReference type="RefSeq" id="WP_406693381.1">
    <property type="nucleotide sequence ID" value="NZ_CP155447.1"/>
</dbReference>
<dbReference type="InterPro" id="IPR003587">
    <property type="entry name" value="Hint_dom_N"/>
</dbReference>
<dbReference type="InterPro" id="IPR036844">
    <property type="entry name" value="Hint_dom_sf"/>
</dbReference>
<evidence type="ECO:0000313" key="2">
    <source>
        <dbReference type="EMBL" id="XBH00712.1"/>
    </source>
</evidence>
<sequence>MISALLVGSALLAAGPTQEKLAPPDLAAYEIAREGVGQNADAHVRLALWCEAHGLQAERVKHLALAVLNDPSNTMARGLMGLVAYRGRWQRPETVDEKIKNDARLNTALAEYNARREKAANTAEAQWRLALWCEEQGLQAEASAHLAAVVRLDPSREAAWKRLGCKKHHGRWMTETQIAAEKREREAQKKADERWKPLLTRWRGWLGEKQKRDAAEQAFATVTDPHAVPSIWAVFVEGNGGERGQARAVQLLGQLDAPRASRALAMLAVFSDSAEVRRTAIETLQGRDTREYLASVITLLRKRVKYEVRPVGGPGSPGILFVEGQRFNVQRLYAPPPMPDIPIFPGELVTYDPSGLPVIQRYLGSSVETKSVSHTETRLRGPAPAATVAHVLRQGANPRRFTVGGSESRTTTQTTTTPIEHSIQIPIGQLMLQYQTAALVAQQQQRNDIQVVEDYNNVIGTMNDRATQVLRGVTGEDLGEDPQSWTGWWVDQLGYAYKSPQSAPVPTLVENVPLAYTPPGVFTPTLNQAGPSNTTTTVMNSVSPGGMSHNCFKAGTPVRTLAGPRPIESIQVGDQVLTQDVQTGGLSYQPVLTVFHNPPGATLRIELDGESIVATTIHRFWKAGQGWVMARDLKPGDSLRTLGGTVRVQSVETDQVQPVFNLQVATGASFFVGATGTLAHDNSLVEPVMAPFDAPPQLATLATNAK</sequence>
<dbReference type="InterPro" id="IPR011990">
    <property type="entry name" value="TPR-like_helical_dom_sf"/>
</dbReference>
<dbReference type="Gene3D" id="2.170.16.10">
    <property type="entry name" value="Hedgehog/Intein (Hint) domain"/>
    <property type="match status" value="1"/>
</dbReference>
<gene>
    <name evidence="2" type="ORF">V5E97_20370</name>
</gene>
<dbReference type="SMART" id="SM00306">
    <property type="entry name" value="HintN"/>
    <property type="match status" value="1"/>
</dbReference>
<dbReference type="AlphaFoldDB" id="A0AAU7C5R3"/>
<dbReference type="CDD" id="cd00081">
    <property type="entry name" value="Hint"/>
    <property type="match status" value="1"/>
</dbReference>
<dbReference type="SUPFAM" id="SSF51294">
    <property type="entry name" value="Hedgehog/intein (Hint) domain"/>
    <property type="match status" value="1"/>
</dbReference>